<gene>
    <name evidence="1" type="ORF">SAMN06297397_2506</name>
</gene>
<keyword evidence="1" id="KW-0689">Ribosomal protein</keyword>
<dbReference type="Proteomes" id="UP000192328">
    <property type="component" value="Unassembled WGS sequence"/>
</dbReference>
<sequence length="149" mass="17097">MIIREAAAKDAEALKVLYFEHLTKYPPQEEQNMAVWKKLLAEYENDNYNYILIAEENGEVVSSVQMSIIRSMTHNVRPFAVIENVVTHADHRQKGYASALLQKASDIAKAFHCYKISLETGSNKESTLNFYRQNGFAIDEKHSCLKRLD</sequence>
<dbReference type="EMBL" id="FWXZ01000006">
    <property type="protein sequence ID" value="SMC79080.1"/>
    <property type="molecule type" value="Genomic_DNA"/>
</dbReference>
<comment type="caution">
    <text evidence="1">The sequence shown here is derived from an EMBL/GenBank/DDBJ whole genome shotgun (WGS) entry which is preliminary data.</text>
</comment>
<keyword evidence="2" id="KW-1185">Reference proteome</keyword>
<evidence type="ECO:0000313" key="2">
    <source>
        <dbReference type="Proteomes" id="UP000192328"/>
    </source>
</evidence>
<evidence type="ECO:0000313" key="1">
    <source>
        <dbReference type="EMBL" id="SMC79080.1"/>
    </source>
</evidence>
<accession>A0AC61PP17</accession>
<keyword evidence="1" id="KW-0687">Ribonucleoprotein</keyword>
<name>A0AC61PP17_9FIRM</name>
<proteinExistence type="predicted"/>
<reference evidence="1" key="1">
    <citation type="submission" date="2017-04" db="EMBL/GenBank/DDBJ databases">
        <authorList>
            <person name="Varghese N."/>
            <person name="Submissions S."/>
        </authorList>
    </citation>
    <scope>NUCLEOTIDE SEQUENCE</scope>
    <source>
        <strain evidence="1">WTE2008</strain>
    </source>
</reference>
<protein>
    <submittedName>
        <fullName evidence="1">Ribosomal protein S18 acetylase RimI</fullName>
    </submittedName>
</protein>
<organism evidence="1 2">
    <name type="scientific">Aristaeella lactis</name>
    <dbReference type="NCBI Taxonomy" id="3046383"/>
    <lineage>
        <taxon>Bacteria</taxon>
        <taxon>Bacillati</taxon>
        <taxon>Bacillota</taxon>
        <taxon>Clostridia</taxon>
        <taxon>Eubacteriales</taxon>
        <taxon>Aristaeellaceae</taxon>
        <taxon>Aristaeella</taxon>
    </lineage>
</organism>